<reference evidence="3" key="1">
    <citation type="submission" date="2016-10" db="EMBL/GenBank/DDBJ databases">
        <authorList>
            <person name="Varghese N."/>
            <person name="Submissions S."/>
        </authorList>
    </citation>
    <scope>NUCLEOTIDE SEQUENCE [LARGE SCALE GENOMIC DNA]</scope>
    <source>
        <strain evidence="3">JCM 10271</strain>
    </source>
</reference>
<gene>
    <name evidence="2" type="ORF">SAMN05421853_101276</name>
</gene>
<name>A0A1I5V1Q9_9RHOB</name>
<feature type="signal peptide" evidence="1">
    <location>
        <begin position="1"/>
        <end position="22"/>
    </location>
</feature>
<dbReference type="STRING" id="93684.SAMN05421853_101276"/>
<evidence type="ECO:0000313" key="2">
    <source>
        <dbReference type="EMBL" id="SFQ01247.1"/>
    </source>
</evidence>
<organism evidence="2 3">
    <name type="scientific">Roseivivax halotolerans</name>
    <dbReference type="NCBI Taxonomy" id="93684"/>
    <lineage>
        <taxon>Bacteria</taxon>
        <taxon>Pseudomonadati</taxon>
        <taxon>Pseudomonadota</taxon>
        <taxon>Alphaproteobacteria</taxon>
        <taxon>Rhodobacterales</taxon>
        <taxon>Roseobacteraceae</taxon>
        <taxon>Roseivivax</taxon>
    </lineage>
</organism>
<keyword evidence="1" id="KW-0732">Signal</keyword>
<proteinExistence type="predicted"/>
<keyword evidence="3" id="KW-1185">Reference proteome</keyword>
<dbReference type="Gene3D" id="2.60.120.200">
    <property type="match status" value="1"/>
</dbReference>
<feature type="chain" id="PRO_5017354201" evidence="1">
    <location>
        <begin position="23"/>
        <end position="254"/>
    </location>
</feature>
<accession>A0A1I5V1Q9</accession>
<dbReference type="Proteomes" id="UP000243106">
    <property type="component" value="Unassembled WGS sequence"/>
</dbReference>
<dbReference type="AlphaFoldDB" id="A0A1I5V1Q9"/>
<sequence length="254" mass="28928">MRFLVFAALVLALTGFAQDAAAQRSLSTGGQMEIQSPKKPHSYARVNFSDGTSGERFSLKAGDCVKNNNDCRDDRERVEFFDKRQSIRPGDEHWYAWSFYLPPDAFPRLSGAGPAYTFGQVHQRGSSGPEILFQLFSDGFFVNLSNPYRLDDDPMNPIGPYRQVRIARQSDLTNRWTRITLQARWSRNEDGFINVWMNGRPVWSYTGATTNADDPLYFKYGLYRAFVSRCGGPCPDATVFYRNVRQGRTQAEVQ</sequence>
<dbReference type="RefSeq" id="WP_093008991.1">
    <property type="nucleotide sequence ID" value="NZ_FOXV01000001.1"/>
</dbReference>
<keyword evidence="2" id="KW-0456">Lyase</keyword>
<dbReference type="GO" id="GO:0016829">
    <property type="term" value="F:lyase activity"/>
    <property type="evidence" value="ECO:0007669"/>
    <property type="project" value="UniProtKB-KW"/>
</dbReference>
<evidence type="ECO:0000256" key="1">
    <source>
        <dbReference type="SAM" id="SignalP"/>
    </source>
</evidence>
<dbReference type="EMBL" id="FOXV01000001">
    <property type="protein sequence ID" value="SFQ01247.1"/>
    <property type="molecule type" value="Genomic_DNA"/>
</dbReference>
<dbReference type="InterPro" id="IPR025975">
    <property type="entry name" value="Polysacc_lyase"/>
</dbReference>
<dbReference type="Pfam" id="PF14099">
    <property type="entry name" value="Polysacc_lyase"/>
    <property type="match status" value="1"/>
</dbReference>
<evidence type="ECO:0000313" key="3">
    <source>
        <dbReference type="Proteomes" id="UP000243106"/>
    </source>
</evidence>
<protein>
    <submittedName>
        <fullName evidence="2">Polysaccharide lyase</fullName>
    </submittedName>
</protein>